<accession>A0A8X7YF44</accession>
<keyword evidence="1" id="KW-0433">Leucine-rich repeat</keyword>
<evidence type="ECO:0000256" key="2">
    <source>
        <dbReference type="ARBA" id="ARBA00022737"/>
    </source>
</evidence>
<keyword evidence="4" id="KW-0472">Membrane</keyword>
<protein>
    <submittedName>
        <fullName evidence="5">Uncharacterized protein</fullName>
    </submittedName>
</protein>
<dbReference type="InterPro" id="IPR001611">
    <property type="entry name" value="Leu-rich_rpt"/>
</dbReference>
<evidence type="ECO:0000313" key="6">
    <source>
        <dbReference type="Proteomes" id="UP000886885"/>
    </source>
</evidence>
<organism evidence="5 6">
    <name type="scientific">Populus tomentosa</name>
    <name type="common">Chinese white poplar</name>
    <dbReference type="NCBI Taxonomy" id="118781"/>
    <lineage>
        <taxon>Eukaryota</taxon>
        <taxon>Viridiplantae</taxon>
        <taxon>Streptophyta</taxon>
        <taxon>Embryophyta</taxon>
        <taxon>Tracheophyta</taxon>
        <taxon>Spermatophyta</taxon>
        <taxon>Magnoliopsida</taxon>
        <taxon>eudicotyledons</taxon>
        <taxon>Gunneridae</taxon>
        <taxon>Pentapetalae</taxon>
        <taxon>rosids</taxon>
        <taxon>fabids</taxon>
        <taxon>Malpighiales</taxon>
        <taxon>Salicaceae</taxon>
        <taxon>Saliceae</taxon>
        <taxon>Populus</taxon>
    </lineage>
</organism>
<keyword evidence="6" id="KW-1185">Reference proteome</keyword>
<feature type="region of interest" description="Disordered" evidence="3">
    <location>
        <begin position="159"/>
        <end position="178"/>
    </location>
</feature>
<evidence type="ECO:0000256" key="1">
    <source>
        <dbReference type="ARBA" id="ARBA00022614"/>
    </source>
</evidence>
<keyword evidence="4" id="KW-0812">Transmembrane</keyword>
<dbReference type="Pfam" id="PF00560">
    <property type="entry name" value="LRR_1"/>
    <property type="match status" value="1"/>
</dbReference>
<dbReference type="InterPro" id="IPR051502">
    <property type="entry name" value="RLP_Defense_Trigger"/>
</dbReference>
<reference evidence="5" key="1">
    <citation type="journal article" date="2020" name="bioRxiv">
        <title>Hybrid origin of Populus tomentosa Carr. identified through genome sequencing and phylogenomic analysis.</title>
        <authorList>
            <person name="An X."/>
            <person name="Gao K."/>
            <person name="Chen Z."/>
            <person name="Li J."/>
            <person name="Yang X."/>
            <person name="Yang X."/>
            <person name="Zhou J."/>
            <person name="Guo T."/>
            <person name="Zhao T."/>
            <person name="Huang S."/>
            <person name="Miao D."/>
            <person name="Khan W.U."/>
            <person name="Rao P."/>
            <person name="Ye M."/>
            <person name="Lei B."/>
            <person name="Liao W."/>
            <person name="Wang J."/>
            <person name="Ji L."/>
            <person name="Li Y."/>
            <person name="Guo B."/>
            <person name="Mustafa N.S."/>
            <person name="Li S."/>
            <person name="Yun Q."/>
            <person name="Keller S.R."/>
            <person name="Mao J."/>
            <person name="Zhang R."/>
            <person name="Strauss S.H."/>
        </authorList>
    </citation>
    <scope>NUCLEOTIDE SEQUENCE</scope>
    <source>
        <strain evidence="5">GM15</strain>
        <tissue evidence="5">Leaf</tissue>
    </source>
</reference>
<feature type="transmembrane region" description="Helical" evidence="4">
    <location>
        <begin position="186"/>
        <end position="208"/>
    </location>
</feature>
<dbReference type="AlphaFoldDB" id="A0A8X7YF44"/>
<evidence type="ECO:0000313" key="5">
    <source>
        <dbReference type="EMBL" id="KAG6751633.1"/>
    </source>
</evidence>
<name>A0A8X7YF44_POPTO</name>
<dbReference type="PANTHER" id="PTHR48062">
    <property type="entry name" value="RECEPTOR-LIKE PROTEIN 14"/>
    <property type="match status" value="1"/>
</dbReference>
<dbReference type="Pfam" id="PF13855">
    <property type="entry name" value="LRR_8"/>
    <property type="match status" value="1"/>
</dbReference>
<comment type="caution">
    <text evidence="5">The sequence shown here is derived from an EMBL/GenBank/DDBJ whole genome shotgun (WGS) entry which is preliminary data.</text>
</comment>
<keyword evidence="2" id="KW-0677">Repeat</keyword>
<proteinExistence type="predicted"/>
<dbReference type="Proteomes" id="UP000886885">
    <property type="component" value="Chromosome 13A"/>
</dbReference>
<sequence length="258" mass="28521">MKLCLLKQLSMLDLSHNKFSGPLPSCLSKLTSMSTVEKSIGIPSLNVGSGEYSLGDIPRADIGGRDFYPGSATTFTGEIPSEFGSLGEIHALNLSHNNLTGSIPATLSNLKQIESLDLSHNNLNGKTPELKDQFGTFDESSHEGNPFLCGPPLRSNCGEIESEPSTPMPDDSNGEREDDGPIDMNIFYISFGISYIIVVLVIVAVLCINPYWRRAWFYSIEACFENFYYFVLDSFHKLSSFRWLQPIGSVYSIAFCNF</sequence>
<gene>
    <name evidence="5" type="ORF">POTOM_043830</name>
</gene>
<evidence type="ECO:0000256" key="3">
    <source>
        <dbReference type="SAM" id="MobiDB-lite"/>
    </source>
</evidence>
<evidence type="ECO:0000256" key="4">
    <source>
        <dbReference type="SAM" id="Phobius"/>
    </source>
</evidence>
<dbReference type="EMBL" id="JAAWWB010000025">
    <property type="protein sequence ID" value="KAG6751633.1"/>
    <property type="molecule type" value="Genomic_DNA"/>
</dbReference>
<keyword evidence="4" id="KW-1133">Transmembrane helix</keyword>
<dbReference type="OrthoDB" id="850177at2759"/>
<dbReference type="PANTHER" id="PTHR48062:SF21">
    <property type="entry name" value="RECEPTOR-LIKE PROTEIN 12"/>
    <property type="match status" value="1"/>
</dbReference>